<comment type="subcellular location">
    <subcellularLocation>
        <location evidence="1">Endoplasmic reticulum membrane</location>
        <topology evidence="1">Single-pass type I membrane protein</topology>
    </subcellularLocation>
</comment>
<evidence type="ECO:0000256" key="6">
    <source>
        <dbReference type="ARBA" id="ARBA00037982"/>
    </source>
</evidence>
<dbReference type="PROSITE" id="PS00107">
    <property type="entry name" value="PROTEIN_KINASE_ATP"/>
    <property type="match status" value="1"/>
</dbReference>
<evidence type="ECO:0000259" key="9">
    <source>
        <dbReference type="PROSITE" id="PS50011"/>
    </source>
</evidence>
<evidence type="ECO:0000256" key="8">
    <source>
        <dbReference type="SAM" id="Coils"/>
    </source>
</evidence>
<protein>
    <submittedName>
        <fullName evidence="11">Protein kinase domain-containing protein</fullName>
    </submittedName>
</protein>
<name>A0A1I7WXN7_HETBA</name>
<proteinExistence type="inferred from homology"/>
<dbReference type="Proteomes" id="UP000095283">
    <property type="component" value="Unplaced"/>
</dbReference>
<feature type="binding site" evidence="7">
    <location>
        <position position="515"/>
    </location>
    <ligand>
        <name>ATP</name>
        <dbReference type="ChEBI" id="CHEBI:30616"/>
    </ligand>
</feature>
<dbReference type="SUPFAM" id="SSF56112">
    <property type="entry name" value="Protein kinase-like (PK-like)"/>
    <property type="match status" value="1"/>
</dbReference>
<dbReference type="AlphaFoldDB" id="A0A1I7WXN7"/>
<feature type="coiled-coil region" evidence="8">
    <location>
        <begin position="579"/>
        <end position="606"/>
    </location>
</feature>
<dbReference type="Gene3D" id="2.130.10.10">
    <property type="entry name" value="YVTN repeat-like/Quinoprotein amine dehydrogenase"/>
    <property type="match status" value="1"/>
</dbReference>
<keyword evidence="3 7" id="KW-0547">Nucleotide-binding</keyword>
<keyword evidence="2" id="KW-0808">Transferase</keyword>
<accession>A0A1I7WXN7</accession>
<keyword evidence="4" id="KW-0418">Kinase</keyword>
<dbReference type="PANTHER" id="PTHR11042">
    <property type="entry name" value="EUKARYOTIC TRANSLATION INITIATION FACTOR 2-ALPHA KINASE EIF2-ALPHA KINASE -RELATED"/>
    <property type="match status" value="1"/>
</dbReference>
<dbReference type="InterPro" id="IPR017441">
    <property type="entry name" value="Protein_kinase_ATP_BS"/>
</dbReference>
<comment type="similarity">
    <text evidence="6">Belongs to the protein kinase superfamily. Ser/Thr protein kinase family. GCN2 subfamily.</text>
</comment>
<dbReference type="Gene3D" id="3.30.200.20">
    <property type="entry name" value="Phosphorylase Kinase, domain 1"/>
    <property type="match status" value="1"/>
</dbReference>
<keyword evidence="8" id="KW-0175">Coiled coil</keyword>
<dbReference type="WBParaSite" id="Hba_09957">
    <property type="protein sequence ID" value="Hba_09957"/>
    <property type="gene ID" value="Hba_09957"/>
</dbReference>
<evidence type="ECO:0000256" key="4">
    <source>
        <dbReference type="ARBA" id="ARBA00022777"/>
    </source>
</evidence>
<dbReference type="GO" id="GO:0004694">
    <property type="term" value="F:eukaryotic translation initiation factor 2alpha kinase activity"/>
    <property type="evidence" value="ECO:0007669"/>
    <property type="project" value="TreeGrafter"/>
</dbReference>
<sequence length="900" mass="101614">MDGKLCALDVLNGGRTVWEVDLEAEPLMGGTLGKVQPMEADGGIFNLVPALDGSLYMYSREERLLEPIPLNTEILLQVLHLQDFYYKVLRIFYGSIIKASIRIGHDAVAGGKTVSTSGVDPLTGEIRYHCTSSQCNKFRSDEHILSTLIFRRSTNRIQAVDSLTGSERWNLSVSEYDVSLVVGNIAEFPFNTRSGVKFLVQPPDGVITVVDSCGNKMWSRQIGSHIARTWQMEGAVLNEISLFENENILTLADDSSSHGTVIHAESLFYLGTVNDEPFIMQSNMVRNELKRIARNFEYGEGSHSPGKQLMVVRNNAFLVQQETLDGILCSAYKKSFTAQAVNNKKNIHGRHKHSISPNSCSNSDSVFLIGESDIRSATFEISEGGSSLSDQGWFIMRPSHLNERPRVIVEDNLKCSANIRDGVNHSFQFVDAGSLQWLSAELRSVSSGPSLGNISSSVIPVNTPMKKISNHNSQNESFHSKFLEDFQPVKLLGHGGFGVVFKAKNRLDEFLYAVKRISVENNERAIERVLREVRAMAQLDHPGIIRYYHTWIERPPNSWQEEDNMKTGSNKYTRENFKGKCMKSELSSLKENVEVLEDQIHSDRDLSSQINISSGNSSWFNDSVGKYCTTTSSSGSSQNIDLEHSDSIIFYRNSGDNFQQIPNSSKQCKDISLRKQMVVTSVDEDLLPCNNTNFVYIYIQMQLCKEQTLHAWLSQHKKWSDRPIRKMKSWMLQLCSATNYIHQQGLIHRDIKPQNIFFASDQSLKIGDLGLVTKCVRVVDQAEGGDYNISNVRTYTDNVGTRSYMSPEQLANLPYTFKVDIFSLGLIFCELVIPFQTCMERSKTLSDLQQGNMPETLRDMSEENNFVNWLTKINPDERPTCKDILESNYLSEEETLVKHR</sequence>
<dbReference type="PROSITE" id="PS00108">
    <property type="entry name" value="PROTEIN_KINASE_ST"/>
    <property type="match status" value="1"/>
</dbReference>
<dbReference type="SMART" id="SM00220">
    <property type="entry name" value="S_TKc"/>
    <property type="match status" value="1"/>
</dbReference>
<dbReference type="GO" id="GO:0005524">
    <property type="term" value="F:ATP binding"/>
    <property type="evidence" value="ECO:0007669"/>
    <property type="project" value="UniProtKB-UniRule"/>
</dbReference>
<dbReference type="InterPro" id="IPR000719">
    <property type="entry name" value="Prot_kinase_dom"/>
</dbReference>
<dbReference type="InterPro" id="IPR015943">
    <property type="entry name" value="WD40/YVTN_repeat-like_dom_sf"/>
</dbReference>
<evidence type="ECO:0000256" key="3">
    <source>
        <dbReference type="ARBA" id="ARBA00022741"/>
    </source>
</evidence>
<evidence type="ECO:0000313" key="11">
    <source>
        <dbReference type="WBParaSite" id="Hba_09957"/>
    </source>
</evidence>
<feature type="domain" description="Protein kinase" evidence="9">
    <location>
        <begin position="486"/>
        <end position="890"/>
    </location>
</feature>
<dbReference type="InterPro" id="IPR050339">
    <property type="entry name" value="CC_SR_Kinase"/>
</dbReference>
<dbReference type="GO" id="GO:0005789">
    <property type="term" value="C:endoplasmic reticulum membrane"/>
    <property type="evidence" value="ECO:0007669"/>
    <property type="project" value="UniProtKB-SubCell"/>
</dbReference>
<dbReference type="PROSITE" id="PS50011">
    <property type="entry name" value="PROTEIN_KINASE_DOM"/>
    <property type="match status" value="1"/>
</dbReference>
<organism evidence="10 11">
    <name type="scientific">Heterorhabditis bacteriophora</name>
    <name type="common">Entomopathogenic nematode worm</name>
    <dbReference type="NCBI Taxonomy" id="37862"/>
    <lineage>
        <taxon>Eukaryota</taxon>
        <taxon>Metazoa</taxon>
        <taxon>Ecdysozoa</taxon>
        <taxon>Nematoda</taxon>
        <taxon>Chromadorea</taxon>
        <taxon>Rhabditida</taxon>
        <taxon>Rhabditina</taxon>
        <taxon>Rhabditomorpha</taxon>
        <taxon>Strongyloidea</taxon>
        <taxon>Heterorhabditidae</taxon>
        <taxon>Heterorhabditis</taxon>
    </lineage>
</organism>
<keyword evidence="5 7" id="KW-0067">ATP-binding</keyword>
<evidence type="ECO:0000256" key="1">
    <source>
        <dbReference type="ARBA" id="ARBA00004115"/>
    </source>
</evidence>
<dbReference type="InterPro" id="IPR008271">
    <property type="entry name" value="Ser/Thr_kinase_AS"/>
</dbReference>
<dbReference type="GO" id="GO:0005634">
    <property type="term" value="C:nucleus"/>
    <property type="evidence" value="ECO:0007669"/>
    <property type="project" value="TreeGrafter"/>
</dbReference>
<dbReference type="Pfam" id="PF00069">
    <property type="entry name" value="Pkinase"/>
    <property type="match status" value="2"/>
</dbReference>
<evidence type="ECO:0000256" key="7">
    <source>
        <dbReference type="PROSITE-ProRule" id="PRU10141"/>
    </source>
</evidence>
<evidence type="ECO:0000256" key="5">
    <source>
        <dbReference type="ARBA" id="ARBA00022840"/>
    </source>
</evidence>
<keyword evidence="10" id="KW-1185">Reference proteome</keyword>
<evidence type="ECO:0000313" key="10">
    <source>
        <dbReference type="Proteomes" id="UP000095283"/>
    </source>
</evidence>
<evidence type="ECO:0000256" key="2">
    <source>
        <dbReference type="ARBA" id="ARBA00022679"/>
    </source>
</evidence>
<dbReference type="Gene3D" id="1.10.510.10">
    <property type="entry name" value="Transferase(Phosphotransferase) domain 1"/>
    <property type="match status" value="1"/>
</dbReference>
<dbReference type="InterPro" id="IPR011009">
    <property type="entry name" value="Kinase-like_dom_sf"/>
</dbReference>
<reference evidence="11" key="1">
    <citation type="submission" date="2016-11" db="UniProtKB">
        <authorList>
            <consortium name="WormBaseParasite"/>
        </authorList>
    </citation>
    <scope>IDENTIFICATION</scope>
</reference>
<dbReference type="PANTHER" id="PTHR11042:SF91">
    <property type="entry name" value="EUKARYOTIC TRANSLATION INITIATION FACTOR 2-ALPHA KINASE"/>
    <property type="match status" value="1"/>
</dbReference>